<dbReference type="EMBL" id="JAVXUP010000945">
    <property type="protein sequence ID" value="KAK3018289.1"/>
    <property type="molecule type" value="Genomic_DNA"/>
</dbReference>
<sequence>MELKNPVRPPLVVELSSCPLIINSISSVGSPSRTIKATFTKGRHDLEVKLLIVHVNHFIRPLHRHNEINNEIVEASELIHIVNREENDL</sequence>
<dbReference type="AlphaFoldDB" id="A0AA88W2V0"/>
<name>A0AA88W2V0_9ASTE</name>
<accession>A0AA88W2V0</accession>
<reference evidence="1" key="1">
    <citation type="submission" date="2022-12" db="EMBL/GenBank/DDBJ databases">
        <title>Draft genome assemblies for two species of Escallonia (Escalloniales).</title>
        <authorList>
            <person name="Chanderbali A."/>
            <person name="Dervinis C."/>
            <person name="Anghel I."/>
            <person name="Soltis D."/>
            <person name="Soltis P."/>
            <person name="Zapata F."/>
        </authorList>
    </citation>
    <scope>NUCLEOTIDE SEQUENCE</scope>
    <source>
        <strain evidence="1">UCBG64.0493</strain>
        <tissue evidence="1">Leaf</tissue>
    </source>
</reference>
<keyword evidence="2" id="KW-1185">Reference proteome</keyword>
<evidence type="ECO:0000313" key="1">
    <source>
        <dbReference type="EMBL" id="KAK3018289.1"/>
    </source>
</evidence>
<protein>
    <submittedName>
        <fullName evidence="1">Uncharacterized protein</fullName>
    </submittedName>
</protein>
<evidence type="ECO:0000313" key="2">
    <source>
        <dbReference type="Proteomes" id="UP001188597"/>
    </source>
</evidence>
<dbReference type="Proteomes" id="UP001188597">
    <property type="component" value="Unassembled WGS sequence"/>
</dbReference>
<proteinExistence type="predicted"/>
<gene>
    <name evidence="1" type="ORF">RJ639_003557</name>
</gene>
<comment type="caution">
    <text evidence="1">The sequence shown here is derived from an EMBL/GenBank/DDBJ whole genome shotgun (WGS) entry which is preliminary data.</text>
</comment>
<organism evidence="1 2">
    <name type="scientific">Escallonia herrerae</name>
    <dbReference type="NCBI Taxonomy" id="1293975"/>
    <lineage>
        <taxon>Eukaryota</taxon>
        <taxon>Viridiplantae</taxon>
        <taxon>Streptophyta</taxon>
        <taxon>Embryophyta</taxon>
        <taxon>Tracheophyta</taxon>
        <taxon>Spermatophyta</taxon>
        <taxon>Magnoliopsida</taxon>
        <taxon>eudicotyledons</taxon>
        <taxon>Gunneridae</taxon>
        <taxon>Pentapetalae</taxon>
        <taxon>asterids</taxon>
        <taxon>campanulids</taxon>
        <taxon>Escalloniales</taxon>
        <taxon>Escalloniaceae</taxon>
        <taxon>Escallonia</taxon>
    </lineage>
</organism>